<keyword evidence="5" id="KW-1185">Reference proteome</keyword>
<dbReference type="Proteomes" id="UP000621670">
    <property type="component" value="Unassembled WGS sequence"/>
</dbReference>
<evidence type="ECO:0000256" key="1">
    <source>
        <dbReference type="ARBA" id="ARBA00006432"/>
    </source>
</evidence>
<sequence length="611" mass="68729">MNCIQLLDRARLHPNKKFAVLADNKTITYQDLVSTTNQLSVYFDKLGLQASDKIILSTADHQSLVELTIAAYCFGLTVVLLDYNTKSSRAHSIIKNCEPKAIFLDTSVKLAWEVTHENCIEIQRTQVGKKKFLSKIFAQKTTDSTTEINNNSYPACLQKFEKVPLQNHKAIDPESIAYIMYTSGSTSDPKGVAISYDSLFSHLKTLQKVYEMNESSAILNVLNLYHADGINQGPLLAFYCGATWYCPFKLDTSKLDLIYYAIYKYKISHLFVVPTLLSFFEKYHEDFEDSFQTPDFKYIISVAAQLEEKLWTSVSSLFKVQILNVYGLTETVNGSLFCGPSSDSFKIGTVGKPVDCEVKIIDENGTEVGPNKTGELAISGKHIMKKYFGNPTATLEVLINGWLHTGDYAQQDEQGFVKIIGRKKSMINSGGFRIQPEEIEEVILNTNEVHDCKVIGVYDAVLTEKIIACIQLNEGSTLNEIQLYKYLRENLEQEKVPHDIYFVADLPRGISGKIQVDQLKKNIEQQLKKPIENSAETLETIIQTAANTFKIDSNDITEASSSNSLSGWDSLNNLIFITTLEEIFSIQFTTSEIMSMTSIRSIHTMISKKIN</sequence>
<dbReference type="PROSITE" id="PS00455">
    <property type="entry name" value="AMP_BINDING"/>
    <property type="match status" value="1"/>
</dbReference>
<reference evidence="4 5" key="1">
    <citation type="submission" date="2020-08" db="EMBL/GenBank/DDBJ databases">
        <title>Description of novel Flavobacterium F-400 isolate.</title>
        <authorList>
            <person name="Saticioglu I."/>
            <person name="Duman M."/>
            <person name="Altun S."/>
        </authorList>
    </citation>
    <scope>NUCLEOTIDE SEQUENCE [LARGE SCALE GENOMIC DNA]</scope>
    <source>
        <strain evidence="4 5">F-400</strain>
    </source>
</reference>
<dbReference type="InterPro" id="IPR036736">
    <property type="entry name" value="ACP-like_sf"/>
</dbReference>
<comment type="similarity">
    <text evidence="1">Belongs to the ATP-dependent AMP-binding enzyme family.</text>
</comment>
<dbReference type="PANTHER" id="PTHR43201:SF5">
    <property type="entry name" value="MEDIUM-CHAIN ACYL-COA LIGASE ACSF2, MITOCHONDRIAL"/>
    <property type="match status" value="1"/>
</dbReference>
<dbReference type="InterPro" id="IPR000873">
    <property type="entry name" value="AMP-dep_synth/lig_dom"/>
</dbReference>
<dbReference type="Gene3D" id="1.10.1200.10">
    <property type="entry name" value="ACP-like"/>
    <property type="match status" value="1"/>
</dbReference>
<evidence type="ECO:0000256" key="2">
    <source>
        <dbReference type="ARBA" id="ARBA00022598"/>
    </source>
</evidence>
<evidence type="ECO:0000313" key="4">
    <source>
        <dbReference type="EMBL" id="MBC5862063.1"/>
    </source>
</evidence>
<dbReference type="SUPFAM" id="SSF47336">
    <property type="entry name" value="ACP-like"/>
    <property type="match status" value="1"/>
</dbReference>
<comment type="caution">
    <text evidence="4">The sequence shown here is derived from an EMBL/GenBank/DDBJ whole genome shotgun (WGS) entry which is preliminary data.</text>
</comment>
<dbReference type="PANTHER" id="PTHR43201">
    <property type="entry name" value="ACYL-COA SYNTHETASE"/>
    <property type="match status" value="1"/>
</dbReference>
<dbReference type="InterPro" id="IPR045851">
    <property type="entry name" value="AMP-bd_C_sf"/>
</dbReference>
<dbReference type="InterPro" id="IPR009081">
    <property type="entry name" value="PP-bd_ACP"/>
</dbReference>
<gene>
    <name evidence="4" type="ORF">H8R26_01385</name>
</gene>
<dbReference type="CDD" id="cd04433">
    <property type="entry name" value="AFD_class_I"/>
    <property type="match status" value="1"/>
</dbReference>
<dbReference type="Pfam" id="PF13193">
    <property type="entry name" value="AMP-binding_C"/>
    <property type="match status" value="1"/>
</dbReference>
<organism evidence="4 5">
    <name type="scientific">Flavobacterium turcicum</name>
    <dbReference type="NCBI Taxonomy" id="2764718"/>
    <lineage>
        <taxon>Bacteria</taxon>
        <taxon>Pseudomonadati</taxon>
        <taxon>Bacteroidota</taxon>
        <taxon>Flavobacteriia</taxon>
        <taxon>Flavobacteriales</taxon>
        <taxon>Flavobacteriaceae</taxon>
        <taxon>Flavobacterium</taxon>
    </lineage>
</organism>
<dbReference type="RefSeq" id="WP_166132717.1">
    <property type="nucleotide sequence ID" value="NZ_JAAOBY010000001.1"/>
</dbReference>
<protein>
    <submittedName>
        <fullName evidence="4">AMP-binding protein</fullName>
    </submittedName>
</protein>
<evidence type="ECO:0000259" key="3">
    <source>
        <dbReference type="PROSITE" id="PS50075"/>
    </source>
</evidence>
<accession>A0ABR7JC40</accession>
<name>A0ABR7JC40_9FLAO</name>
<keyword evidence="2" id="KW-0436">Ligase</keyword>
<evidence type="ECO:0000313" key="5">
    <source>
        <dbReference type="Proteomes" id="UP000621670"/>
    </source>
</evidence>
<dbReference type="SUPFAM" id="SSF56801">
    <property type="entry name" value="Acetyl-CoA synthetase-like"/>
    <property type="match status" value="1"/>
</dbReference>
<dbReference type="PROSITE" id="PS50075">
    <property type="entry name" value="CARRIER"/>
    <property type="match status" value="1"/>
</dbReference>
<proteinExistence type="inferred from homology"/>
<feature type="domain" description="Carrier" evidence="3">
    <location>
        <begin position="532"/>
        <end position="610"/>
    </location>
</feature>
<dbReference type="InterPro" id="IPR042099">
    <property type="entry name" value="ANL_N_sf"/>
</dbReference>
<dbReference type="EMBL" id="JACRUM010000001">
    <property type="protein sequence ID" value="MBC5862063.1"/>
    <property type="molecule type" value="Genomic_DNA"/>
</dbReference>
<dbReference type="Pfam" id="PF00501">
    <property type="entry name" value="AMP-binding"/>
    <property type="match status" value="1"/>
</dbReference>
<dbReference type="InterPro" id="IPR025110">
    <property type="entry name" value="AMP-bd_C"/>
</dbReference>
<dbReference type="Gene3D" id="3.30.300.30">
    <property type="match status" value="1"/>
</dbReference>
<dbReference type="InterPro" id="IPR020845">
    <property type="entry name" value="AMP-binding_CS"/>
</dbReference>
<dbReference type="Gene3D" id="3.40.50.12780">
    <property type="entry name" value="N-terminal domain of ligase-like"/>
    <property type="match status" value="1"/>
</dbReference>